<dbReference type="Proteomes" id="UP001447516">
    <property type="component" value="Unassembled WGS sequence"/>
</dbReference>
<proteinExistence type="predicted"/>
<dbReference type="EMBL" id="JBDJAW010000015">
    <property type="protein sequence ID" value="MEN3537328.1"/>
    <property type="molecule type" value="Genomic_DNA"/>
</dbReference>
<dbReference type="RefSeq" id="WP_346227305.1">
    <property type="nucleotide sequence ID" value="NZ_JBDJAW010000015.1"/>
</dbReference>
<reference evidence="1 2" key="1">
    <citation type="submission" date="2024-05" db="EMBL/GenBank/DDBJ databases">
        <title>Microbispora sp.ZYX-F-249.</title>
        <authorList>
            <person name="Xie H."/>
        </authorList>
    </citation>
    <scope>NUCLEOTIDE SEQUENCE [LARGE SCALE GENOMIC DNA]</scope>
    <source>
        <strain evidence="1 2">ZYX-F-249</strain>
    </source>
</reference>
<comment type="caution">
    <text evidence="1">The sequence shown here is derived from an EMBL/GenBank/DDBJ whole genome shotgun (WGS) entry which is preliminary data.</text>
</comment>
<gene>
    <name evidence="1" type="ORF">AAH991_19610</name>
</gene>
<protein>
    <submittedName>
        <fullName evidence="1">Uncharacterized protein</fullName>
    </submittedName>
</protein>
<evidence type="ECO:0000313" key="2">
    <source>
        <dbReference type="Proteomes" id="UP001447516"/>
    </source>
</evidence>
<sequence>MLIEAGAGRRPVARRALPQAGSPFFFATFWGDRSGTWRAGDGAGHPVAFPEGELL</sequence>
<accession>A0ABV0APY5</accession>
<evidence type="ECO:0000313" key="1">
    <source>
        <dbReference type="EMBL" id="MEN3537328.1"/>
    </source>
</evidence>
<organism evidence="1 2">
    <name type="scientific">Microbispora maris</name>
    <dbReference type="NCBI Taxonomy" id="3144104"/>
    <lineage>
        <taxon>Bacteria</taxon>
        <taxon>Bacillati</taxon>
        <taxon>Actinomycetota</taxon>
        <taxon>Actinomycetes</taxon>
        <taxon>Streptosporangiales</taxon>
        <taxon>Streptosporangiaceae</taxon>
        <taxon>Microbispora</taxon>
    </lineage>
</organism>
<name>A0ABV0APY5_9ACTN</name>
<keyword evidence="2" id="KW-1185">Reference proteome</keyword>